<comment type="caution">
    <text evidence="7">The sequence shown here is derived from an EMBL/GenBank/DDBJ whole genome shotgun (WGS) entry which is preliminary data.</text>
</comment>
<evidence type="ECO:0000313" key="8">
    <source>
        <dbReference type="Proteomes" id="UP000309038"/>
    </source>
</evidence>
<evidence type="ECO:0000256" key="1">
    <source>
        <dbReference type="ARBA" id="ARBA00004141"/>
    </source>
</evidence>
<dbReference type="Gene3D" id="1.20.1250.20">
    <property type="entry name" value="MFS general substrate transporter like domains"/>
    <property type="match status" value="1"/>
</dbReference>
<feature type="transmembrane region" description="Helical" evidence="6">
    <location>
        <begin position="109"/>
        <end position="129"/>
    </location>
</feature>
<evidence type="ECO:0000256" key="5">
    <source>
        <dbReference type="ARBA" id="ARBA00023136"/>
    </source>
</evidence>
<keyword evidence="4 6" id="KW-1133">Transmembrane helix</keyword>
<keyword evidence="2" id="KW-0813">Transport</keyword>
<keyword evidence="3 6" id="KW-0812">Transmembrane</keyword>
<reference evidence="7 8" key="1">
    <citation type="submission" date="2019-02" db="EMBL/GenBank/DDBJ databases">
        <title>Genome sequencing of the rare red list fungi Phlebia centrifuga.</title>
        <authorList>
            <person name="Buettner E."/>
            <person name="Kellner H."/>
        </authorList>
    </citation>
    <scope>NUCLEOTIDE SEQUENCE [LARGE SCALE GENOMIC DNA]</scope>
    <source>
        <strain evidence="7 8">DSM 108282</strain>
    </source>
</reference>
<dbReference type="Proteomes" id="UP000309038">
    <property type="component" value="Unassembled WGS sequence"/>
</dbReference>
<dbReference type="PANTHER" id="PTHR43791">
    <property type="entry name" value="PERMEASE-RELATED"/>
    <property type="match status" value="1"/>
</dbReference>
<feature type="transmembrane region" description="Helical" evidence="6">
    <location>
        <begin position="47"/>
        <end position="68"/>
    </location>
</feature>
<name>A0A4S4KIY5_9APHY</name>
<dbReference type="InterPro" id="IPR036259">
    <property type="entry name" value="MFS_trans_sf"/>
</dbReference>
<evidence type="ECO:0008006" key="9">
    <source>
        <dbReference type="Google" id="ProtNLM"/>
    </source>
</evidence>
<feature type="transmembrane region" description="Helical" evidence="6">
    <location>
        <begin position="12"/>
        <end position="35"/>
    </location>
</feature>
<dbReference type="AlphaFoldDB" id="A0A4S4KIY5"/>
<keyword evidence="5 6" id="KW-0472">Membrane</keyword>
<evidence type="ECO:0000256" key="3">
    <source>
        <dbReference type="ARBA" id="ARBA00022692"/>
    </source>
</evidence>
<evidence type="ECO:0000256" key="6">
    <source>
        <dbReference type="SAM" id="Phobius"/>
    </source>
</evidence>
<evidence type="ECO:0000313" key="7">
    <source>
        <dbReference type="EMBL" id="THG98143.1"/>
    </source>
</evidence>
<gene>
    <name evidence="7" type="ORF">EW026_g4006</name>
</gene>
<dbReference type="EMBL" id="SGPJ01000133">
    <property type="protein sequence ID" value="THG98143.1"/>
    <property type="molecule type" value="Genomic_DNA"/>
</dbReference>
<evidence type="ECO:0000256" key="2">
    <source>
        <dbReference type="ARBA" id="ARBA00022448"/>
    </source>
</evidence>
<keyword evidence="8" id="KW-1185">Reference proteome</keyword>
<sequence>MWYPRHMLQFRLGLFWGGATAAGAFSGLLAFGISFMSGTAGMLGWSWIFILEGLATVLAGILAVFVLVDFPDTAKFLTPDERAYVILRKTIGPLIYRSEDAPRYRLGNAIELMFVGIGMISLLIGVFTYKRINAQREAQEKLMGPEGNVFTVEELRALGDRAPEFRYTL</sequence>
<proteinExistence type="predicted"/>
<dbReference type="PANTHER" id="PTHR43791:SF18">
    <property type="entry name" value="NICOTINIC ACID TRANSPORTER TNA1, PUTATIVE (AFU_ORTHOLOGUE AFUA_3G03820)-RELATED"/>
    <property type="match status" value="1"/>
</dbReference>
<protein>
    <recommendedName>
        <fullName evidence="9">Major facilitator superfamily (MFS) profile domain-containing protein</fullName>
    </recommendedName>
</protein>
<dbReference type="GO" id="GO:0016020">
    <property type="term" value="C:membrane"/>
    <property type="evidence" value="ECO:0007669"/>
    <property type="project" value="UniProtKB-SubCell"/>
</dbReference>
<comment type="subcellular location">
    <subcellularLocation>
        <location evidence="1">Membrane</location>
        <topology evidence="1">Multi-pass membrane protein</topology>
    </subcellularLocation>
</comment>
<dbReference type="GO" id="GO:0022857">
    <property type="term" value="F:transmembrane transporter activity"/>
    <property type="evidence" value="ECO:0007669"/>
    <property type="project" value="TreeGrafter"/>
</dbReference>
<dbReference type="SUPFAM" id="SSF103473">
    <property type="entry name" value="MFS general substrate transporter"/>
    <property type="match status" value="1"/>
</dbReference>
<evidence type="ECO:0000256" key="4">
    <source>
        <dbReference type="ARBA" id="ARBA00022989"/>
    </source>
</evidence>
<accession>A0A4S4KIY5</accession>
<organism evidence="7 8">
    <name type="scientific">Hermanssonia centrifuga</name>
    <dbReference type="NCBI Taxonomy" id="98765"/>
    <lineage>
        <taxon>Eukaryota</taxon>
        <taxon>Fungi</taxon>
        <taxon>Dikarya</taxon>
        <taxon>Basidiomycota</taxon>
        <taxon>Agaricomycotina</taxon>
        <taxon>Agaricomycetes</taxon>
        <taxon>Polyporales</taxon>
        <taxon>Meruliaceae</taxon>
        <taxon>Hermanssonia</taxon>
    </lineage>
</organism>